<comment type="caution">
    <text evidence="4">The sequence shown here is derived from an EMBL/GenBank/DDBJ whole genome shotgun (WGS) entry which is preliminary data.</text>
</comment>
<feature type="region of interest" description="Disordered" evidence="2">
    <location>
        <begin position="1"/>
        <end position="30"/>
    </location>
</feature>
<evidence type="ECO:0000313" key="4">
    <source>
        <dbReference type="EMBL" id="PPQ80040.1"/>
    </source>
</evidence>
<dbReference type="SUPFAM" id="SSF52540">
    <property type="entry name" value="P-loop containing nucleoside triphosphate hydrolases"/>
    <property type="match status" value="1"/>
</dbReference>
<organism evidence="4 5">
    <name type="scientific">Psilocybe cyanescens</name>
    <dbReference type="NCBI Taxonomy" id="93625"/>
    <lineage>
        <taxon>Eukaryota</taxon>
        <taxon>Fungi</taxon>
        <taxon>Dikarya</taxon>
        <taxon>Basidiomycota</taxon>
        <taxon>Agaricomycotina</taxon>
        <taxon>Agaricomycetes</taxon>
        <taxon>Agaricomycetidae</taxon>
        <taxon>Agaricales</taxon>
        <taxon>Agaricineae</taxon>
        <taxon>Strophariaceae</taxon>
        <taxon>Psilocybe</taxon>
    </lineage>
</organism>
<evidence type="ECO:0000256" key="1">
    <source>
        <dbReference type="ARBA" id="ARBA00022737"/>
    </source>
</evidence>
<reference evidence="4 5" key="1">
    <citation type="journal article" date="2018" name="Evol. Lett.">
        <title>Horizontal gene cluster transfer increased hallucinogenic mushroom diversity.</title>
        <authorList>
            <person name="Reynolds H.T."/>
            <person name="Vijayakumar V."/>
            <person name="Gluck-Thaler E."/>
            <person name="Korotkin H.B."/>
            <person name="Matheny P.B."/>
            <person name="Slot J.C."/>
        </authorList>
    </citation>
    <scope>NUCLEOTIDE SEQUENCE [LARGE SCALE GENOMIC DNA]</scope>
    <source>
        <strain evidence="4 5">2631</strain>
    </source>
</reference>
<feature type="compositionally biased region" description="Basic and acidic residues" evidence="2">
    <location>
        <begin position="18"/>
        <end position="30"/>
    </location>
</feature>
<dbReference type="PANTHER" id="PTHR10039">
    <property type="entry name" value="AMELOGENIN"/>
    <property type="match status" value="1"/>
</dbReference>
<dbReference type="OrthoDB" id="5106486at2759"/>
<protein>
    <recommendedName>
        <fullName evidence="3">Nephrocystin 3-like N-terminal domain-containing protein</fullName>
    </recommendedName>
</protein>
<dbReference type="Proteomes" id="UP000283269">
    <property type="component" value="Unassembled WGS sequence"/>
</dbReference>
<dbReference type="PANTHER" id="PTHR10039:SF17">
    <property type="entry name" value="FUNGAL STAND N-TERMINAL GOODBYE DOMAIN-CONTAINING PROTEIN-RELATED"/>
    <property type="match status" value="1"/>
</dbReference>
<keyword evidence="5" id="KW-1185">Reference proteome</keyword>
<sequence length="245" mass="27553">MFRNSNNVLINGGTFTENNEHHEHHHAQSSEAMKRLLEASSLSALHNSGERFDPPKCHPNTRTAVLQELMDWFIGEVGWDNFVLWLYGPAGAGKSAIAQTFAELCVKKKRLLASFFFSRSDSRRNDAKALVATLAYQVTLNIPKSRKIIKAAIDKNPAIFQLDFQTQFQTLILDPLLRISGTGIFRSRKSFPGLIIIDGLDECQGTDVQNTILNTISNALQQRRPALPFRILIASRPEYHLTTSF</sequence>
<evidence type="ECO:0000256" key="2">
    <source>
        <dbReference type="SAM" id="MobiDB-lite"/>
    </source>
</evidence>
<feature type="non-terminal residue" evidence="4">
    <location>
        <position position="245"/>
    </location>
</feature>
<dbReference type="Pfam" id="PF24883">
    <property type="entry name" value="NPHP3_N"/>
    <property type="match status" value="1"/>
</dbReference>
<dbReference type="AlphaFoldDB" id="A0A409WNH7"/>
<evidence type="ECO:0000259" key="3">
    <source>
        <dbReference type="Pfam" id="PF24883"/>
    </source>
</evidence>
<dbReference type="InParanoid" id="A0A409WNH7"/>
<dbReference type="InterPro" id="IPR027417">
    <property type="entry name" value="P-loop_NTPase"/>
</dbReference>
<feature type="domain" description="Nephrocystin 3-like N-terminal" evidence="3">
    <location>
        <begin position="80"/>
        <end position="236"/>
    </location>
</feature>
<dbReference type="Gene3D" id="3.40.50.300">
    <property type="entry name" value="P-loop containing nucleotide triphosphate hydrolases"/>
    <property type="match status" value="1"/>
</dbReference>
<dbReference type="EMBL" id="NHYD01003350">
    <property type="protein sequence ID" value="PPQ80040.1"/>
    <property type="molecule type" value="Genomic_DNA"/>
</dbReference>
<gene>
    <name evidence="4" type="ORF">CVT25_001401</name>
</gene>
<evidence type="ECO:0000313" key="5">
    <source>
        <dbReference type="Proteomes" id="UP000283269"/>
    </source>
</evidence>
<proteinExistence type="predicted"/>
<keyword evidence="1" id="KW-0677">Repeat</keyword>
<feature type="compositionally biased region" description="Polar residues" evidence="2">
    <location>
        <begin position="1"/>
        <end position="16"/>
    </location>
</feature>
<name>A0A409WNH7_PSICY</name>
<dbReference type="InterPro" id="IPR056884">
    <property type="entry name" value="NPHP3-like_N"/>
</dbReference>
<dbReference type="STRING" id="93625.A0A409WNH7"/>
<accession>A0A409WNH7</accession>